<proteinExistence type="predicted"/>
<evidence type="ECO:0000313" key="2">
    <source>
        <dbReference type="Proteomes" id="UP000199428"/>
    </source>
</evidence>
<dbReference type="Proteomes" id="UP000199428">
    <property type="component" value="Unassembled WGS sequence"/>
</dbReference>
<gene>
    <name evidence="1" type="ORF">SAMN02910350_02511</name>
</gene>
<sequence length="184" mass="21052">MSFLAFELTNNDWYMLEGRFDTVAEAQTFIDEHSKEVSGIQKDFNEPVNPGVYKIVDEKDTVAKSAIITVANATLYRVAWSDVKVGSDVFIFNPKNNELPRWGVKNSLNTSKHGNEIVNFDASYEYFSLDDKYSVDWQENMDALWARAMKEDGLSDKCVKRFIQMAADGRAKEREELKRRGLSA</sequence>
<dbReference type="EMBL" id="FMWK01000016">
    <property type="protein sequence ID" value="SCZ80849.1"/>
    <property type="molecule type" value="Genomic_DNA"/>
</dbReference>
<dbReference type="AlphaFoldDB" id="A0A1G5S5L3"/>
<reference evidence="1 2" key="1">
    <citation type="submission" date="2016-10" db="EMBL/GenBank/DDBJ databases">
        <authorList>
            <person name="de Groot N.N."/>
        </authorList>
    </citation>
    <scope>NUCLEOTIDE SEQUENCE [LARGE SCALE GENOMIC DNA]</scope>
    <source>
        <strain evidence="1 2">DSM 10317</strain>
    </source>
</reference>
<accession>A0A1G5S5L3</accession>
<organism evidence="1 2">
    <name type="scientific">Pseudobutyrivibrio xylanivorans</name>
    <dbReference type="NCBI Taxonomy" id="185007"/>
    <lineage>
        <taxon>Bacteria</taxon>
        <taxon>Bacillati</taxon>
        <taxon>Bacillota</taxon>
        <taxon>Clostridia</taxon>
        <taxon>Lachnospirales</taxon>
        <taxon>Lachnospiraceae</taxon>
        <taxon>Pseudobutyrivibrio</taxon>
    </lineage>
</organism>
<evidence type="ECO:0000313" key="1">
    <source>
        <dbReference type="EMBL" id="SCZ80849.1"/>
    </source>
</evidence>
<dbReference type="RefSeq" id="WP_090163796.1">
    <property type="nucleotide sequence ID" value="NZ_FMWK01000016.1"/>
</dbReference>
<name>A0A1G5S5L3_PSEXY</name>
<protein>
    <submittedName>
        <fullName evidence="1">Uncharacterized protein</fullName>
    </submittedName>
</protein>